<dbReference type="EMBL" id="CAADFZ010000207">
    <property type="protein sequence ID" value="VFK68168.1"/>
    <property type="molecule type" value="Genomic_DNA"/>
</dbReference>
<gene>
    <name evidence="1" type="ORF">BECKUNK1418G_GA0071005_12072</name>
    <name evidence="2" type="ORF">BECKUNK1418H_GA0071006_12032</name>
</gene>
<accession>A0A451B578</accession>
<organism evidence="2">
    <name type="scientific">Candidatus Kentrum sp. UNK</name>
    <dbReference type="NCBI Taxonomy" id="2126344"/>
    <lineage>
        <taxon>Bacteria</taxon>
        <taxon>Pseudomonadati</taxon>
        <taxon>Pseudomonadota</taxon>
        <taxon>Gammaproteobacteria</taxon>
        <taxon>Candidatus Kentrum</taxon>
    </lineage>
</organism>
<dbReference type="EMBL" id="CAADGD010000203">
    <property type="protein sequence ID" value="VFK73444.1"/>
    <property type="molecule type" value="Genomic_DNA"/>
</dbReference>
<sequence>MVTGRCWPMRWARSEAWSSQVVFDKRISKLFGKTGLFQNTIGGMARPDFVIDGKTHARDRTVPDLMIAFSLSFETAIFLTKQFLQQRRVNRLF</sequence>
<evidence type="ECO:0000313" key="2">
    <source>
        <dbReference type="EMBL" id="VFK73444.1"/>
    </source>
</evidence>
<reference evidence="2" key="1">
    <citation type="submission" date="2019-02" db="EMBL/GenBank/DDBJ databases">
        <authorList>
            <person name="Gruber-Vodicka R. H."/>
            <person name="Seah K. B. B."/>
        </authorList>
    </citation>
    <scope>NUCLEOTIDE SEQUENCE</scope>
    <source>
        <strain evidence="2">BECK_BY19</strain>
        <strain evidence="1">BECK_BY8</strain>
    </source>
</reference>
<proteinExistence type="predicted"/>
<protein>
    <submittedName>
        <fullName evidence="2">Uncharacterized protein</fullName>
    </submittedName>
</protein>
<evidence type="ECO:0000313" key="1">
    <source>
        <dbReference type="EMBL" id="VFK68168.1"/>
    </source>
</evidence>
<name>A0A451B578_9GAMM</name>
<dbReference type="AlphaFoldDB" id="A0A451B578"/>